<keyword evidence="1" id="KW-1133">Transmembrane helix</keyword>
<keyword evidence="1" id="KW-0812">Transmembrane</keyword>
<sequence length="113" mass="11973">MRLTTQMWSEAAEALDKMAVALTALGAAVGGGYGLTAFPHACCYLSLGSVAVCWSAVILFVKEEGWHFSYLVCYVVPLMAAYRGVPGKHEIRADVRTGVTNHVVGAVPDSPVS</sequence>
<accession>A0ABY6E8Z9</accession>
<reference evidence="2" key="1">
    <citation type="submission" date="2022-10" db="EMBL/GenBank/DDBJ databases">
        <authorList>
            <person name="Mo P."/>
        </authorList>
    </citation>
    <scope>NUCLEOTIDE SEQUENCE</scope>
    <source>
        <strain evidence="2">HUAS 13-4</strain>
    </source>
</reference>
<dbReference type="RefSeq" id="WP_263232367.1">
    <property type="nucleotide sequence ID" value="NZ_CP106793.1"/>
</dbReference>
<evidence type="ECO:0000313" key="3">
    <source>
        <dbReference type="Proteomes" id="UP001061298"/>
    </source>
</evidence>
<protein>
    <recommendedName>
        <fullName evidence="4">Integral membrane protein</fullName>
    </recommendedName>
</protein>
<feature type="transmembrane region" description="Helical" evidence="1">
    <location>
        <begin position="42"/>
        <end position="61"/>
    </location>
</feature>
<name>A0ABY6E8Z9_9ACTN</name>
<keyword evidence="1" id="KW-0472">Membrane</keyword>
<evidence type="ECO:0000256" key="1">
    <source>
        <dbReference type="SAM" id="Phobius"/>
    </source>
</evidence>
<proteinExistence type="predicted"/>
<dbReference type="EMBL" id="CP106793">
    <property type="protein sequence ID" value="UXY22271.1"/>
    <property type="molecule type" value="Genomic_DNA"/>
</dbReference>
<gene>
    <name evidence="2" type="ORF">N8I84_28930</name>
</gene>
<evidence type="ECO:0000313" key="2">
    <source>
        <dbReference type="EMBL" id="UXY22271.1"/>
    </source>
</evidence>
<feature type="transmembrane region" description="Helical" evidence="1">
    <location>
        <begin position="67"/>
        <end position="85"/>
    </location>
</feature>
<dbReference type="Proteomes" id="UP001061298">
    <property type="component" value="Chromosome"/>
</dbReference>
<evidence type="ECO:0008006" key="4">
    <source>
        <dbReference type="Google" id="ProtNLM"/>
    </source>
</evidence>
<feature type="transmembrane region" description="Helical" evidence="1">
    <location>
        <begin position="18"/>
        <end position="35"/>
    </location>
</feature>
<keyword evidence="3" id="KW-1185">Reference proteome</keyword>
<organism evidence="2 3">
    <name type="scientific">Streptomyces cynarae</name>
    <dbReference type="NCBI Taxonomy" id="2981134"/>
    <lineage>
        <taxon>Bacteria</taxon>
        <taxon>Bacillati</taxon>
        <taxon>Actinomycetota</taxon>
        <taxon>Actinomycetes</taxon>
        <taxon>Kitasatosporales</taxon>
        <taxon>Streptomycetaceae</taxon>
        <taxon>Streptomyces</taxon>
    </lineage>
</organism>